<evidence type="ECO:0000313" key="2">
    <source>
        <dbReference type="EMBL" id="QSS62404.1"/>
    </source>
</evidence>
<dbReference type="EMBL" id="CP069112">
    <property type="protein sequence ID" value="QSS62404.1"/>
    <property type="molecule type" value="Genomic_DNA"/>
</dbReference>
<feature type="region of interest" description="Disordered" evidence="1">
    <location>
        <begin position="1"/>
        <end position="48"/>
    </location>
</feature>
<protein>
    <submittedName>
        <fullName evidence="2">Uncharacterized protein</fullName>
    </submittedName>
</protein>
<dbReference type="Proteomes" id="UP000663671">
    <property type="component" value="Chromosome 7"/>
</dbReference>
<dbReference type="OrthoDB" id="4173637at2759"/>
<reference evidence="2" key="1">
    <citation type="submission" date="2021-01" db="EMBL/GenBank/DDBJ databases">
        <title>Chromosome-level genome assembly of a human fungal pathogen reveals clustering of transcriptionally co-regulated genes.</title>
        <authorList>
            <person name="Voorhies M."/>
            <person name="Cohen S."/>
            <person name="Shea T.P."/>
            <person name="Petrus S."/>
            <person name="Munoz J.F."/>
            <person name="Poplawski S."/>
            <person name="Goldman W.E."/>
            <person name="Michael T."/>
            <person name="Cuomo C.A."/>
            <person name="Sil A."/>
            <person name="Beyhan S."/>
        </authorList>
    </citation>
    <scope>NUCLEOTIDE SEQUENCE</scope>
    <source>
        <strain evidence="2">WU24</strain>
    </source>
</reference>
<name>A0A8A1MCR1_AJECA</name>
<sequence length="243" mass="26948">MASPPTKVTETAKEKKKRNNRRSNVNWDEPPELESASEDDACNDPETPYKERSIWSGHLRDAFVRSLVVPSPQSGDLGCTFTPPENTGPWEDFTPVFLEQARLYVLADKYGIDSLCQLVLSKLHQTLRTFKLNDTGVSGIVDFVQFVYLNTPPNQGSRVDAMRNFTTCYVVSVLGQIDEDGSQSSQASFVSLSKSYLEKDMCSLSIMSSPLSISTLLRVSLTLLPAFVPLPLYGELLSAIREG</sequence>
<dbReference type="VEuPathDB" id="FungiDB:I7I51_02141"/>
<dbReference type="AlphaFoldDB" id="A0A8A1MCR1"/>
<feature type="compositionally biased region" description="Acidic residues" evidence="1">
    <location>
        <begin position="29"/>
        <end position="43"/>
    </location>
</feature>
<organism evidence="2 3">
    <name type="scientific">Ajellomyces capsulatus</name>
    <name type="common">Darling's disease fungus</name>
    <name type="synonym">Histoplasma capsulatum</name>
    <dbReference type="NCBI Taxonomy" id="5037"/>
    <lineage>
        <taxon>Eukaryota</taxon>
        <taxon>Fungi</taxon>
        <taxon>Dikarya</taxon>
        <taxon>Ascomycota</taxon>
        <taxon>Pezizomycotina</taxon>
        <taxon>Eurotiomycetes</taxon>
        <taxon>Eurotiomycetidae</taxon>
        <taxon>Onygenales</taxon>
        <taxon>Ajellomycetaceae</taxon>
        <taxon>Histoplasma</taxon>
    </lineage>
</organism>
<gene>
    <name evidence="2" type="ORF">I7I51_02141</name>
</gene>
<proteinExistence type="predicted"/>
<evidence type="ECO:0000313" key="3">
    <source>
        <dbReference type="Proteomes" id="UP000663671"/>
    </source>
</evidence>
<accession>A0A8A1MCR1</accession>
<evidence type="ECO:0000256" key="1">
    <source>
        <dbReference type="SAM" id="MobiDB-lite"/>
    </source>
</evidence>